<dbReference type="GO" id="GO:0005739">
    <property type="term" value="C:mitochondrion"/>
    <property type="evidence" value="ECO:0007669"/>
    <property type="project" value="TreeGrafter"/>
</dbReference>
<evidence type="ECO:0000256" key="1">
    <source>
        <dbReference type="ARBA" id="ARBA00006420"/>
    </source>
</evidence>
<feature type="region of interest" description="Disordered" evidence="2">
    <location>
        <begin position="1"/>
        <end position="83"/>
    </location>
</feature>
<accession>A0A834LDC0</accession>
<feature type="compositionally biased region" description="Basic and acidic residues" evidence="2">
    <location>
        <begin position="128"/>
        <end position="137"/>
    </location>
</feature>
<protein>
    <recommendedName>
        <fullName evidence="3">NIF system FeS cluster assembly NifU C-terminal domain-containing protein</fullName>
    </recommendedName>
</protein>
<dbReference type="InterPro" id="IPR001075">
    <property type="entry name" value="NIF_FeS_clus_asmbl_NifU_C"/>
</dbReference>
<keyword evidence="5" id="KW-1185">Reference proteome</keyword>
<feature type="region of interest" description="Disordered" evidence="2">
    <location>
        <begin position="103"/>
        <end position="148"/>
    </location>
</feature>
<proteinExistence type="inferred from homology"/>
<dbReference type="OrthoDB" id="10489686at2759"/>
<name>A0A834LDC0_RHOSS</name>
<evidence type="ECO:0000313" key="4">
    <source>
        <dbReference type="EMBL" id="KAF7131610.1"/>
    </source>
</evidence>
<feature type="compositionally biased region" description="Acidic residues" evidence="2">
    <location>
        <begin position="196"/>
        <end position="206"/>
    </location>
</feature>
<dbReference type="GO" id="GO:0016226">
    <property type="term" value="P:iron-sulfur cluster assembly"/>
    <property type="evidence" value="ECO:0007669"/>
    <property type="project" value="InterPro"/>
</dbReference>
<dbReference type="PANTHER" id="PTHR11178">
    <property type="entry name" value="IRON-SULFUR CLUSTER SCAFFOLD PROTEIN NFU-RELATED"/>
    <property type="match status" value="1"/>
</dbReference>
<dbReference type="GO" id="GO:0051536">
    <property type="term" value="F:iron-sulfur cluster binding"/>
    <property type="evidence" value="ECO:0007669"/>
    <property type="project" value="InterPro"/>
</dbReference>
<evidence type="ECO:0000313" key="5">
    <source>
        <dbReference type="Proteomes" id="UP000626092"/>
    </source>
</evidence>
<feature type="compositionally biased region" description="Basic and acidic residues" evidence="2">
    <location>
        <begin position="51"/>
        <end position="61"/>
    </location>
</feature>
<feature type="compositionally biased region" description="Low complexity" evidence="2">
    <location>
        <begin position="1"/>
        <end position="19"/>
    </location>
</feature>
<comment type="similarity">
    <text evidence="1">Belongs to the NifU family.</text>
</comment>
<evidence type="ECO:0000256" key="2">
    <source>
        <dbReference type="SAM" id="MobiDB-lite"/>
    </source>
</evidence>
<dbReference type="SUPFAM" id="SSF117916">
    <property type="entry name" value="Fe-S cluster assembly (FSCA) domain-like"/>
    <property type="match status" value="1"/>
</dbReference>
<dbReference type="GO" id="GO:0005506">
    <property type="term" value="F:iron ion binding"/>
    <property type="evidence" value="ECO:0007669"/>
    <property type="project" value="InterPro"/>
</dbReference>
<feature type="domain" description="NIF system FeS cluster assembly NifU C-terminal" evidence="3">
    <location>
        <begin position="221"/>
        <end position="269"/>
    </location>
</feature>
<dbReference type="GO" id="GO:0009570">
    <property type="term" value="C:chloroplast stroma"/>
    <property type="evidence" value="ECO:0007669"/>
    <property type="project" value="TreeGrafter"/>
</dbReference>
<dbReference type="Proteomes" id="UP000626092">
    <property type="component" value="Unassembled WGS sequence"/>
</dbReference>
<dbReference type="AlphaFoldDB" id="A0A834LDC0"/>
<dbReference type="EMBL" id="WJXA01000009">
    <property type="protein sequence ID" value="KAF7131610.1"/>
    <property type="molecule type" value="Genomic_DNA"/>
</dbReference>
<comment type="caution">
    <text evidence="4">The sequence shown here is derived from an EMBL/GenBank/DDBJ whole genome shotgun (WGS) entry which is preliminary data.</text>
</comment>
<gene>
    <name evidence="4" type="ORF">RHSIM_Rhsim09G0190600</name>
</gene>
<sequence>MTAVVKVKPKPKSSTVSKARSADSPTPSVIKQEASSLSNKVKMSSKQASSNEKEIAQDGKKIVPAKKSSLEKTVKSREPTKTGTSIAALKKVVATSKVSLFPKPSNNGAVILNVKKHKSRKISSPLKDQNRVRKTEPKQPNNEKVSEKTIHVIKVETENEVLEFAQNGSTLHFPLSLELSSTKSSSLPKSPALSSPEEEDQEESEYTDSKVDETDESISESNGGNVAQHEIEGNVVRLKLQGAYDSCQSSVTPMKMGIARCLMEKIPEIGPAGGVTTVWVAVMQKLREKIPTIAAVQLL</sequence>
<dbReference type="InterPro" id="IPR034904">
    <property type="entry name" value="FSCA_dom_sf"/>
</dbReference>
<feature type="compositionally biased region" description="Polar residues" evidence="2">
    <location>
        <begin position="23"/>
        <end position="50"/>
    </location>
</feature>
<feature type="compositionally biased region" description="Low complexity" evidence="2">
    <location>
        <begin position="181"/>
        <end position="195"/>
    </location>
</feature>
<dbReference type="Gene3D" id="3.30.300.130">
    <property type="entry name" value="Fe-S cluster assembly (FSCA)"/>
    <property type="match status" value="1"/>
</dbReference>
<dbReference type="GO" id="GO:0005198">
    <property type="term" value="F:structural molecule activity"/>
    <property type="evidence" value="ECO:0007669"/>
    <property type="project" value="UniProtKB-ARBA"/>
</dbReference>
<reference evidence="4" key="1">
    <citation type="submission" date="2019-11" db="EMBL/GenBank/DDBJ databases">
        <authorList>
            <person name="Liu Y."/>
            <person name="Hou J."/>
            <person name="Li T.-Q."/>
            <person name="Guan C.-H."/>
            <person name="Wu X."/>
            <person name="Wu H.-Z."/>
            <person name="Ling F."/>
            <person name="Zhang R."/>
            <person name="Shi X.-G."/>
            <person name="Ren J.-P."/>
            <person name="Chen E.-F."/>
            <person name="Sun J.-M."/>
        </authorList>
    </citation>
    <scope>NUCLEOTIDE SEQUENCE</scope>
    <source>
        <strain evidence="4">Adult_tree_wgs_1</strain>
        <tissue evidence="4">Leaves</tissue>
    </source>
</reference>
<dbReference type="PANTHER" id="PTHR11178:SF39">
    <property type="entry name" value="NIFU-LIKE PROTEIN 2, CHLOROPLASTIC"/>
    <property type="match status" value="1"/>
</dbReference>
<feature type="region of interest" description="Disordered" evidence="2">
    <location>
        <begin position="181"/>
        <end position="230"/>
    </location>
</feature>
<evidence type="ECO:0000259" key="3">
    <source>
        <dbReference type="Pfam" id="PF01106"/>
    </source>
</evidence>
<dbReference type="Pfam" id="PF01106">
    <property type="entry name" value="NifU"/>
    <property type="match status" value="1"/>
</dbReference>
<feature type="compositionally biased region" description="Basic and acidic residues" evidence="2">
    <location>
        <begin position="68"/>
        <end position="80"/>
    </location>
</feature>
<organism evidence="4 5">
    <name type="scientific">Rhododendron simsii</name>
    <name type="common">Sims's rhododendron</name>
    <dbReference type="NCBI Taxonomy" id="118357"/>
    <lineage>
        <taxon>Eukaryota</taxon>
        <taxon>Viridiplantae</taxon>
        <taxon>Streptophyta</taxon>
        <taxon>Embryophyta</taxon>
        <taxon>Tracheophyta</taxon>
        <taxon>Spermatophyta</taxon>
        <taxon>Magnoliopsida</taxon>
        <taxon>eudicotyledons</taxon>
        <taxon>Gunneridae</taxon>
        <taxon>Pentapetalae</taxon>
        <taxon>asterids</taxon>
        <taxon>Ericales</taxon>
        <taxon>Ericaceae</taxon>
        <taxon>Ericoideae</taxon>
        <taxon>Rhodoreae</taxon>
        <taxon>Rhododendron</taxon>
    </lineage>
</organism>